<dbReference type="EC" id="2.1.2.2" evidence="4"/>
<dbReference type="GO" id="GO:0004644">
    <property type="term" value="F:phosphoribosylglycinamide formyltransferase activity"/>
    <property type="evidence" value="ECO:0007669"/>
    <property type="project" value="UniProtKB-UniRule"/>
</dbReference>
<sequence length="199" mass="21799">MLISGGGTTLRNLIERQQHDELPIDLRLVISSSPTAKGLQFAADTGIQSLVIEKKKKDSPADYERAMFEPCRAAGVQYVVMAGFLKHVPIPADFENRVINIHPSLIPAFCGQGMYGLKVHQAVIDYGAKITGCTVHFVDNQYDHGPIIGQWPVPVRDDDTAETLQARVFAAECEAYPAVLRALAAGQISATGRRISWLR</sequence>
<evidence type="ECO:0000256" key="4">
    <source>
        <dbReference type="NCBIfam" id="TIGR00639"/>
    </source>
</evidence>
<evidence type="ECO:0000256" key="2">
    <source>
        <dbReference type="ARBA" id="ARBA00022679"/>
    </source>
</evidence>
<keyword evidence="2 6" id="KW-0808">Transferase</keyword>
<dbReference type="InterPro" id="IPR002376">
    <property type="entry name" value="Formyl_transf_N"/>
</dbReference>
<organism evidence="6 7">
    <name type="scientific">Anatilimnocola aggregata</name>
    <dbReference type="NCBI Taxonomy" id="2528021"/>
    <lineage>
        <taxon>Bacteria</taxon>
        <taxon>Pseudomonadati</taxon>
        <taxon>Planctomycetota</taxon>
        <taxon>Planctomycetia</taxon>
        <taxon>Pirellulales</taxon>
        <taxon>Pirellulaceae</taxon>
        <taxon>Anatilimnocola</taxon>
    </lineage>
</organism>
<name>A0A517YI92_9BACT</name>
<feature type="domain" description="Formyl transferase N-terminal" evidence="5">
    <location>
        <begin position="2"/>
        <end position="180"/>
    </location>
</feature>
<dbReference type="GO" id="GO:0006189">
    <property type="term" value="P:'de novo' IMP biosynthetic process"/>
    <property type="evidence" value="ECO:0007669"/>
    <property type="project" value="InterPro"/>
</dbReference>
<evidence type="ECO:0000256" key="1">
    <source>
        <dbReference type="ARBA" id="ARBA00005054"/>
    </source>
</evidence>
<evidence type="ECO:0000313" key="6">
    <source>
        <dbReference type="EMBL" id="QDU29950.1"/>
    </source>
</evidence>
<protein>
    <recommendedName>
        <fullName evidence="4">Phosphoribosylglycinamide formyltransferase</fullName>
        <ecNumber evidence="4">2.1.2.2</ecNumber>
    </recommendedName>
</protein>
<dbReference type="CDD" id="cd08645">
    <property type="entry name" value="FMT_core_GART"/>
    <property type="match status" value="1"/>
</dbReference>
<keyword evidence="3" id="KW-0658">Purine biosynthesis</keyword>
<dbReference type="SUPFAM" id="SSF53328">
    <property type="entry name" value="Formyltransferase"/>
    <property type="match status" value="1"/>
</dbReference>
<reference evidence="6 7" key="1">
    <citation type="submission" date="2019-02" db="EMBL/GenBank/DDBJ databases">
        <title>Deep-cultivation of Planctomycetes and their phenomic and genomic characterization uncovers novel biology.</title>
        <authorList>
            <person name="Wiegand S."/>
            <person name="Jogler M."/>
            <person name="Boedeker C."/>
            <person name="Pinto D."/>
            <person name="Vollmers J."/>
            <person name="Rivas-Marin E."/>
            <person name="Kohn T."/>
            <person name="Peeters S.H."/>
            <person name="Heuer A."/>
            <person name="Rast P."/>
            <person name="Oberbeckmann S."/>
            <person name="Bunk B."/>
            <person name="Jeske O."/>
            <person name="Meyerdierks A."/>
            <person name="Storesund J.E."/>
            <person name="Kallscheuer N."/>
            <person name="Luecker S."/>
            <person name="Lage O.M."/>
            <person name="Pohl T."/>
            <person name="Merkel B.J."/>
            <person name="Hornburger P."/>
            <person name="Mueller R.-W."/>
            <person name="Bruemmer F."/>
            <person name="Labrenz M."/>
            <person name="Spormann A.M."/>
            <person name="Op den Camp H."/>
            <person name="Overmann J."/>
            <person name="Amann R."/>
            <person name="Jetten M.S.M."/>
            <person name="Mascher T."/>
            <person name="Medema M.H."/>
            <person name="Devos D.P."/>
            <person name="Kaster A.-K."/>
            <person name="Ovreas L."/>
            <person name="Rohde M."/>
            <person name="Galperin M.Y."/>
            <person name="Jogler C."/>
        </authorList>
    </citation>
    <scope>NUCLEOTIDE SEQUENCE [LARGE SCALE GENOMIC DNA]</scope>
    <source>
        <strain evidence="6 7">ETA_A8</strain>
    </source>
</reference>
<dbReference type="Gene3D" id="3.40.50.170">
    <property type="entry name" value="Formyl transferase, N-terminal domain"/>
    <property type="match status" value="1"/>
</dbReference>
<dbReference type="InterPro" id="IPR004607">
    <property type="entry name" value="GART"/>
</dbReference>
<dbReference type="GO" id="GO:0005829">
    <property type="term" value="C:cytosol"/>
    <property type="evidence" value="ECO:0007669"/>
    <property type="project" value="TreeGrafter"/>
</dbReference>
<accession>A0A517YI92</accession>
<dbReference type="KEGG" id="aagg:ETAA8_50680"/>
<gene>
    <name evidence="6" type="primary">purN</name>
    <name evidence="6" type="ORF">ETAA8_50680</name>
</gene>
<proteinExistence type="predicted"/>
<comment type="pathway">
    <text evidence="1">Purine metabolism; IMP biosynthesis via de novo pathway; N(2)-formyl-N(1)-(5-phospho-D-ribosyl)glycinamide from N(1)-(5-phospho-D-ribosyl)glycinamide (10-formyl THF route): step 1/1.</text>
</comment>
<keyword evidence="7" id="KW-1185">Reference proteome</keyword>
<dbReference type="Proteomes" id="UP000315017">
    <property type="component" value="Chromosome"/>
</dbReference>
<dbReference type="InterPro" id="IPR036477">
    <property type="entry name" value="Formyl_transf_N_sf"/>
</dbReference>
<dbReference type="PANTHER" id="PTHR43369:SF2">
    <property type="entry name" value="PHOSPHORIBOSYLGLYCINAMIDE FORMYLTRANSFERASE"/>
    <property type="match status" value="1"/>
</dbReference>
<evidence type="ECO:0000259" key="5">
    <source>
        <dbReference type="Pfam" id="PF00551"/>
    </source>
</evidence>
<dbReference type="EMBL" id="CP036274">
    <property type="protein sequence ID" value="QDU29950.1"/>
    <property type="molecule type" value="Genomic_DNA"/>
</dbReference>
<dbReference type="AlphaFoldDB" id="A0A517YI92"/>
<evidence type="ECO:0000256" key="3">
    <source>
        <dbReference type="ARBA" id="ARBA00022755"/>
    </source>
</evidence>
<dbReference type="PANTHER" id="PTHR43369">
    <property type="entry name" value="PHOSPHORIBOSYLGLYCINAMIDE FORMYLTRANSFERASE"/>
    <property type="match status" value="1"/>
</dbReference>
<evidence type="ECO:0000313" key="7">
    <source>
        <dbReference type="Proteomes" id="UP000315017"/>
    </source>
</evidence>
<dbReference type="NCBIfam" id="TIGR00639">
    <property type="entry name" value="PurN"/>
    <property type="match status" value="1"/>
</dbReference>
<dbReference type="Pfam" id="PF00551">
    <property type="entry name" value="Formyl_trans_N"/>
    <property type="match status" value="1"/>
</dbReference>